<dbReference type="SUPFAM" id="SSF48264">
    <property type="entry name" value="Cytochrome P450"/>
    <property type="match status" value="1"/>
</dbReference>
<dbReference type="GO" id="GO:0008392">
    <property type="term" value="F:arachidonate epoxygenase activity"/>
    <property type="evidence" value="ECO:0007669"/>
    <property type="project" value="TreeGrafter"/>
</dbReference>
<reference evidence="18" key="1">
    <citation type="journal article" date="2017" name="Nat. Commun.">
        <title>The North American bullfrog draft genome provides insight into hormonal regulation of long noncoding RNA.</title>
        <authorList>
            <person name="Hammond S.A."/>
            <person name="Warren R.L."/>
            <person name="Vandervalk B.P."/>
            <person name="Kucuk E."/>
            <person name="Khan H."/>
            <person name="Gibb E.A."/>
            <person name="Pandoh P."/>
            <person name="Kirk H."/>
            <person name="Zhao Y."/>
            <person name="Jones M."/>
            <person name="Mungall A.J."/>
            <person name="Coope R."/>
            <person name="Pleasance S."/>
            <person name="Moore R.A."/>
            <person name="Holt R.A."/>
            <person name="Round J.M."/>
            <person name="Ohora S."/>
            <person name="Walle B.V."/>
            <person name="Veldhoen N."/>
            <person name="Helbing C.C."/>
            <person name="Birol I."/>
        </authorList>
    </citation>
    <scope>NUCLEOTIDE SEQUENCE [LARGE SCALE GENOMIC DNA]</scope>
</reference>
<keyword evidence="18" id="KW-1185">Reference proteome</keyword>
<evidence type="ECO:0000256" key="1">
    <source>
        <dbReference type="ARBA" id="ARBA00001971"/>
    </source>
</evidence>
<keyword evidence="9 14" id="KW-0560">Oxidoreductase</keyword>
<dbReference type="PROSITE" id="PS00086">
    <property type="entry name" value="CYTOCHROME_P450"/>
    <property type="match status" value="1"/>
</dbReference>
<keyword evidence="12 16" id="KW-0472">Membrane</keyword>
<dbReference type="PRINTS" id="PR00463">
    <property type="entry name" value="EP450I"/>
</dbReference>
<dbReference type="Gene3D" id="1.10.630.10">
    <property type="entry name" value="Cytochrome P450"/>
    <property type="match status" value="2"/>
</dbReference>
<feature type="region of interest" description="Disordered" evidence="15">
    <location>
        <begin position="428"/>
        <end position="451"/>
    </location>
</feature>
<evidence type="ECO:0000256" key="16">
    <source>
        <dbReference type="SAM" id="Phobius"/>
    </source>
</evidence>
<dbReference type="FunFam" id="1.10.630.10:FF:000238">
    <property type="entry name" value="Cytochrome P450 2A6"/>
    <property type="match status" value="2"/>
</dbReference>
<dbReference type="GO" id="GO:0005506">
    <property type="term" value="F:iron ion binding"/>
    <property type="evidence" value="ECO:0007669"/>
    <property type="project" value="InterPro"/>
</dbReference>
<evidence type="ECO:0000256" key="13">
    <source>
        <dbReference type="PIRSR" id="PIRSR602401-1"/>
    </source>
</evidence>
<evidence type="ECO:0000256" key="5">
    <source>
        <dbReference type="ARBA" id="ARBA00022617"/>
    </source>
</evidence>
<evidence type="ECO:0000256" key="9">
    <source>
        <dbReference type="ARBA" id="ARBA00023002"/>
    </source>
</evidence>
<evidence type="ECO:0000256" key="4">
    <source>
        <dbReference type="ARBA" id="ARBA00010617"/>
    </source>
</evidence>
<dbReference type="EMBL" id="KV945429">
    <property type="protein sequence ID" value="PIO26379.1"/>
    <property type="molecule type" value="Genomic_DNA"/>
</dbReference>
<evidence type="ECO:0000256" key="14">
    <source>
        <dbReference type="RuleBase" id="RU000461"/>
    </source>
</evidence>
<keyword evidence="10 13" id="KW-0408">Iron</keyword>
<evidence type="ECO:0000313" key="17">
    <source>
        <dbReference type="EMBL" id="PIO26379.1"/>
    </source>
</evidence>
<comment type="similarity">
    <text evidence="4 14">Belongs to the cytochrome P450 family.</text>
</comment>
<protein>
    <recommendedName>
        <fullName evidence="19">Cytochrome P450 2G1</fullName>
    </recommendedName>
</protein>
<dbReference type="GO" id="GO:0020037">
    <property type="term" value="F:heme binding"/>
    <property type="evidence" value="ECO:0007669"/>
    <property type="project" value="InterPro"/>
</dbReference>
<evidence type="ECO:0000256" key="6">
    <source>
        <dbReference type="ARBA" id="ARBA00022723"/>
    </source>
</evidence>
<keyword evidence="5 13" id="KW-0349">Heme</keyword>
<feature type="transmembrane region" description="Helical" evidence="16">
    <location>
        <begin position="6"/>
        <end position="23"/>
    </location>
</feature>
<sequence>MELGITGTLLLAVFISLIVYFFTTKRKMKWKDMPPGPPPLPLLGTMLHMSTKELPKSLVKLSEQYGPVFTIFMANDPIVVLAGYECVKEAFVDRSDAFSDRAKTDLATLVFKDYGVILSNGERWKQIRRFTLTTLRDFGMGKRSIEERIQEEARCLGESFWKNGGSPFDPTDLLRLAVSNVICSIVFGERYEYEDQKFMTLLSLLKELFSTIASPWGIEKDNPSTEFHFDNMFGTVIDLFFAGVETTSVTLKNAFLILLKHKEVTSCRCYKYTFNDVPSLTGKIQEEIDNVIGQSRCPSMEDRSKMPYTDAVIHEIQRFADIVPLGVPHATSKDTEFRGYKIPKATIVSPLLSSVLKDPKYFKHPEMFDPEHFLDENGLFKNSDAFMPFSTGKRICLGEGLARMEIFLFLTTILQKFSLETNKAPEDIDITPEPGKNGVLPRSYQMHVKPR</sequence>
<proteinExistence type="inferred from homology"/>
<evidence type="ECO:0000256" key="7">
    <source>
        <dbReference type="ARBA" id="ARBA00022824"/>
    </source>
</evidence>
<dbReference type="GO" id="GO:0019373">
    <property type="term" value="P:epoxygenase P450 pathway"/>
    <property type="evidence" value="ECO:0007669"/>
    <property type="project" value="TreeGrafter"/>
</dbReference>
<dbReference type="InterPro" id="IPR001128">
    <property type="entry name" value="Cyt_P450"/>
</dbReference>
<feature type="binding site" description="axial binding residue" evidence="13">
    <location>
        <position position="396"/>
    </location>
    <ligand>
        <name>heme</name>
        <dbReference type="ChEBI" id="CHEBI:30413"/>
    </ligand>
    <ligandPart>
        <name>Fe</name>
        <dbReference type="ChEBI" id="CHEBI:18248"/>
    </ligandPart>
</feature>
<dbReference type="GO" id="GO:0006805">
    <property type="term" value="P:xenobiotic metabolic process"/>
    <property type="evidence" value="ECO:0007669"/>
    <property type="project" value="TreeGrafter"/>
</dbReference>
<dbReference type="InterPro" id="IPR050182">
    <property type="entry name" value="Cytochrome_P450_fam2"/>
</dbReference>
<dbReference type="GO" id="GO:0005789">
    <property type="term" value="C:endoplasmic reticulum membrane"/>
    <property type="evidence" value="ECO:0007669"/>
    <property type="project" value="UniProtKB-SubCell"/>
</dbReference>
<evidence type="ECO:0000256" key="12">
    <source>
        <dbReference type="ARBA" id="ARBA00023136"/>
    </source>
</evidence>
<keyword evidence="7" id="KW-0256">Endoplasmic reticulum</keyword>
<keyword evidence="16" id="KW-1133">Transmembrane helix</keyword>
<name>A0A2G9RET3_AQUCT</name>
<dbReference type="PANTHER" id="PTHR24300">
    <property type="entry name" value="CYTOCHROME P450 508A4-RELATED"/>
    <property type="match status" value="1"/>
</dbReference>
<dbReference type="InterPro" id="IPR017972">
    <property type="entry name" value="Cyt_P450_CS"/>
</dbReference>
<evidence type="ECO:0000256" key="11">
    <source>
        <dbReference type="ARBA" id="ARBA00023033"/>
    </source>
</evidence>
<organism evidence="17 18">
    <name type="scientific">Aquarana catesbeiana</name>
    <name type="common">American bullfrog</name>
    <name type="synonym">Rana catesbeiana</name>
    <dbReference type="NCBI Taxonomy" id="8400"/>
    <lineage>
        <taxon>Eukaryota</taxon>
        <taxon>Metazoa</taxon>
        <taxon>Chordata</taxon>
        <taxon>Craniata</taxon>
        <taxon>Vertebrata</taxon>
        <taxon>Euteleostomi</taxon>
        <taxon>Amphibia</taxon>
        <taxon>Batrachia</taxon>
        <taxon>Anura</taxon>
        <taxon>Neobatrachia</taxon>
        <taxon>Ranoidea</taxon>
        <taxon>Ranidae</taxon>
        <taxon>Aquarana</taxon>
    </lineage>
</organism>
<keyword evidence="11 14" id="KW-0503">Monooxygenase</keyword>
<comment type="cofactor">
    <cofactor evidence="1 13">
        <name>heme</name>
        <dbReference type="ChEBI" id="CHEBI:30413"/>
    </cofactor>
</comment>
<dbReference type="OrthoDB" id="1055148at2759"/>
<evidence type="ECO:0000256" key="15">
    <source>
        <dbReference type="SAM" id="MobiDB-lite"/>
    </source>
</evidence>
<dbReference type="PANTHER" id="PTHR24300:SF390">
    <property type="entry name" value="CYTOCHROME P450 FAMILY 2 SUBFAMILY A MEMBER 6 GENE 2"/>
    <property type="match status" value="1"/>
</dbReference>
<dbReference type="AlphaFoldDB" id="A0A2G9RET3"/>
<dbReference type="Pfam" id="PF00067">
    <property type="entry name" value="p450"/>
    <property type="match status" value="3"/>
</dbReference>
<dbReference type="GO" id="GO:0016712">
    <property type="term" value="F:oxidoreductase activity, acting on paired donors, with incorporation or reduction of molecular oxygen, reduced flavin or flavoprotein as one donor, and incorporation of one atom of oxygen"/>
    <property type="evidence" value="ECO:0007669"/>
    <property type="project" value="TreeGrafter"/>
</dbReference>
<dbReference type="InterPro" id="IPR036396">
    <property type="entry name" value="Cyt_P450_sf"/>
</dbReference>
<keyword evidence="6 13" id="KW-0479">Metal-binding</keyword>
<evidence type="ECO:0000256" key="10">
    <source>
        <dbReference type="ARBA" id="ARBA00023004"/>
    </source>
</evidence>
<accession>A0A2G9RET3</accession>
<keyword evidence="16" id="KW-0812">Transmembrane</keyword>
<dbReference type="Proteomes" id="UP000228934">
    <property type="component" value="Unassembled WGS sequence"/>
</dbReference>
<evidence type="ECO:0000256" key="8">
    <source>
        <dbReference type="ARBA" id="ARBA00022848"/>
    </source>
</evidence>
<gene>
    <name evidence="17" type="ORF">AB205_0138810</name>
</gene>
<keyword evidence="8" id="KW-0492">Microsome</keyword>
<dbReference type="PRINTS" id="PR00385">
    <property type="entry name" value="P450"/>
</dbReference>
<evidence type="ECO:0000256" key="2">
    <source>
        <dbReference type="ARBA" id="ARBA00004174"/>
    </source>
</evidence>
<evidence type="ECO:0000313" key="18">
    <source>
        <dbReference type="Proteomes" id="UP000228934"/>
    </source>
</evidence>
<evidence type="ECO:0008006" key="19">
    <source>
        <dbReference type="Google" id="ProtNLM"/>
    </source>
</evidence>
<dbReference type="InterPro" id="IPR002401">
    <property type="entry name" value="Cyt_P450_E_grp-I"/>
</dbReference>
<evidence type="ECO:0000256" key="3">
    <source>
        <dbReference type="ARBA" id="ARBA00004406"/>
    </source>
</evidence>
<comment type="subcellular location">
    <subcellularLocation>
        <location evidence="3">Endoplasmic reticulum membrane</location>
        <topology evidence="3">Peripheral membrane protein</topology>
    </subcellularLocation>
    <subcellularLocation>
        <location evidence="2">Microsome membrane</location>
        <topology evidence="2">Peripheral membrane protein</topology>
    </subcellularLocation>
</comment>